<protein>
    <submittedName>
        <fullName evidence="3">Aldo/keto reductase</fullName>
    </submittedName>
</protein>
<evidence type="ECO:0000313" key="4">
    <source>
        <dbReference type="Proteomes" id="UP000176992"/>
    </source>
</evidence>
<feature type="non-terminal residue" evidence="3">
    <location>
        <position position="336"/>
    </location>
</feature>
<dbReference type="GO" id="GO:0016491">
    <property type="term" value="F:oxidoreductase activity"/>
    <property type="evidence" value="ECO:0007669"/>
    <property type="project" value="UniProtKB-KW"/>
</dbReference>
<accession>A0A1F5YG34</accession>
<reference evidence="3 4" key="1">
    <citation type="journal article" date="2016" name="Nat. Commun.">
        <title>Thousands of microbial genomes shed light on interconnected biogeochemical processes in an aquifer system.</title>
        <authorList>
            <person name="Anantharaman K."/>
            <person name="Brown C.T."/>
            <person name="Hug L.A."/>
            <person name="Sharon I."/>
            <person name="Castelle C.J."/>
            <person name="Probst A.J."/>
            <person name="Thomas B.C."/>
            <person name="Singh A."/>
            <person name="Wilkins M.J."/>
            <person name="Karaoz U."/>
            <person name="Brodie E.L."/>
            <person name="Williams K.H."/>
            <person name="Hubbard S.S."/>
            <person name="Banfield J.F."/>
        </authorList>
    </citation>
    <scope>NUCLEOTIDE SEQUENCE [LARGE SCALE GENOMIC DNA]</scope>
</reference>
<dbReference type="PANTHER" id="PTHR43364">
    <property type="entry name" value="NADH-SPECIFIC METHYLGLYOXAL REDUCTASE-RELATED"/>
    <property type="match status" value="1"/>
</dbReference>
<proteinExistence type="predicted"/>
<dbReference type="InterPro" id="IPR023210">
    <property type="entry name" value="NADP_OxRdtase_dom"/>
</dbReference>
<dbReference type="InterPro" id="IPR050523">
    <property type="entry name" value="AKR_Detox_Biosynth"/>
</dbReference>
<dbReference type="FunFam" id="3.20.20.100:FF:000004">
    <property type="entry name" value="Oxidoreductase, aldo/keto reductase"/>
    <property type="match status" value="1"/>
</dbReference>
<keyword evidence="1" id="KW-0560">Oxidoreductase</keyword>
<name>A0A1F5YG34_9BACT</name>
<sequence length="336" mass="37774">MRYKLLGGSGLRVSEICLGAMTFGEEWGWGADKPECFKMMELFAKQGGNFIDTANKYTNGTSEKITGEFIASDREHFVLATKYSLSMRAEDPNFCGNHRKNLVQSLEASLKRLNTDFIDLYWLHAWDFMTPVEEVMRALDDLVSAGKVIYVGISDTPAWIVSQANTLAEERGWSKFIALQIEYSLIQRTPERDLLPMARALDLAVTPWAVLGGGLLTGKYTGDPKKDAKIDSKRNKAMDKRLSKQNFKIAGTLNDIAGRIGRKPSQVAINWVRQQPGIMVPILGARTARQLKESLESLEFELDRKALDKLDWVSRVDMGFPHEFLSSEGIIKVRFG</sequence>
<dbReference type="GO" id="GO:0005829">
    <property type="term" value="C:cytosol"/>
    <property type="evidence" value="ECO:0007669"/>
    <property type="project" value="TreeGrafter"/>
</dbReference>
<dbReference type="InterPro" id="IPR036812">
    <property type="entry name" value="NAD(P)_OxRdtase_dom_sf"/>
</dbReference>
<dbReference type="Pfam" id="PF00248">
    <property type="entry name" value="Aldo_ket_red"/>
    <property type="match status" value="1"/>
</dbReference>
<dbReference type="PANTHER" id="PTHR43364:SF4">
    <property type="entry name" value="NAD(P)-LINKED OXIDOREDUCTASE SUPERFAMILY PROTEIN"/>
    <property type="match status" value="1"/>
</dbReference>
<evidence type="ECO:0000259" key="2">
    <source>
        <dbReference type="Pfam" id="PF00248"/>
    </source>
</evidence>
<feature type="domain" description="NADP-dependent oxidoreductase" evidence="2">
    <location>
        <begin position="15"/>
        <end position="311"/>
    </location>
</feature>
<comment type="caution">
    <text evidence="3">The sequence shown here is derived from an EMBL/GenBank/DDBJ whole genome shotgun (WGS) entry which is preliminary data.</text>
</comment>
<dbReference type="Proteomes" id="UP000176992">
    <property type="component" value="Unassembled WGS sequence"/>
</dbReference>
<dbReference type="CDD" id="cd19080">
    <property type="entry name" value="AKR_AKR9A_9B"/>
    <property type="match status" value="1"/>
</dbReference>
<dbReference type="SUPFAM" id="SSF51430">
    <property type="entry name" value="NAD(P)-linked oxidoreductase"/>
    <property type="match status" value="1"/>
</dbReference>
<evidence type="ECO:0000256" key="1">
    <source>
        <dbReference type="ARBA" id="ARBA00023002"/>
    </source>
</evidence>
<gene>
    <name evidence="3" type="ORF">A2Z86_01970</name>
</gene>
<dbReference type="AlphaFoldDB" id="A0A1F5YG34"/>
<dbReference type="EMBL" id="MFIV01000049">
    <property type="protein sequence ID" value="OGF99012.1"/>
    <property type="molecule type" value="Genomic_DNA"/>
</dbReference>
<dbReference type="Gene3D" id="3.20.20.100">
    <property type="entry name" value="NADP-dependent oxidoreductase domain"/>
    <property type="match status" value="1"/>
</dbReference>
<organism evidence="3 4">
    <name type="scientific">Candidatus Glassbacteria bacterium GWA2_58_10</name>
    <dbReference type="NCBI Taxonomy" id="1817865"/>
    <lineage>
        <taxon>Bacteria</taxon>
        <taxon>Candidatus Glassiibacteriota</taxon>
    </lineage>
</organism>
<evidence type="ECO:0000313" key="3">
    <source>
        <dbReference type="EMBL" id="OGF99012.1"/>
    </source>
</evidence>